<gene>
    <name evidence="4" type="ORF">FMUND_11814</name>
</gene>
<reference evidence="4 5" key="1">
    <citation type="submission" date="2020-05" db="EMBL/GenBank/DDBJ databases">
        <title>Identification and distribution of gene clusters putatively required for synthesis of sphingolipid metabolism inhibitors in phylogenetically diverse species of the filamentous fungus Fusarium.</title>
        <authorList>
            <person name="Kim H.-S."/>
            <person name="Busman M."/>
            <person name="Brown D.W."/>
            <person name="Divon H."/>
            <person name="Uhlig S."/>
            <person name="Proctor R.H."/>
        </authorList>
    </citation>
    <scope>NUCLEOTIDE SEQUENCE [LARGE SCALE GENOMIC DNA]</scope>
    <source>
        <strain evidence="4 5">NRRL 66235</strain>
    </source>
</reference>
<dbReference type="InterPro" id="IPR013094">
    <property type="entry name" value="AB_hydrolase_3"/>
</dbReference>
<dbReference type="OrthoDB" id="408631at2759"/>
<dbReference type="Pfam" id="PF07859">
    <property type="entry name" value="Abhydrolase_3"/>
    <property type="match status" value="1"/>
</dbReference>
<evidence type="ECO:0000313" key="5">
    <source>
        <dbReference type="Proteomes" id="UP000544331"/>
    </source>
</evidence>
<dbReference type="Pfam" id="PF24764">
    <property type="entry name" value="rva_4"/>
    <property type="match status" value="1"/>
</dbReference>
<evidence type="ECO:0000256" key="1">
    <source>
        <dbReference type="ARBA" id="ARBA00022801"/>
    </source>
</evidence>
<dbReference type="PANTHER" id="PTHR48081">
    <property type="entry name" value="AB HYDROLASE SUPERFAMILY PROTEIN C4A8.06C"/>
    <property type="match status" value="1"/>
</dbReference>
<feature type="domain" description="Integrase core" evidence="3">
    <location>
        <begin position="413"/>
        <end position="476"/>
    </location>
</feature>
<name>A0A8H6D7A6_9HYPO</name>
<dbReference type="InterPro" id="IPR050300">
    <property type="entry name" value="GDXG_lipolytic_enzyme"/>
</dbReference>
<evidence type="ECO:0000313" key="4">
    <source>
        <dbReference type="EMBL" id="KAF5706005.1"/>
    </source>
</evidence>
<proteinExistence type="predicted"/>
<dbReference type="Gene3D" id="3.40.50.1820">
    <property type="entry name" value="alpha/beta hydrolase"/>
    <property type="match status" value="1"/>
</dbReference>
<dbReference type="AlphaFoldDB" id="A0A8H6D7A6"/>
<organism evidence="4 5">
    <name type="scientific">Fusarium mundagurra</name>
    <dbReference type="NCBI Taxonomy" id="1567541"/>
    <lineage>
        <taxon>Eukaryota</taxon>
        <taxon>Fungi</taxon>
        <taxon>Dikarya</taxon>
        <taxon>Ascomycota</taxon>
        <taxon>Pezizomycotina</taxon>
        <taxon>Sordariomycetes</taxon>
        <taxon>Hypocreomycetidae</taxon>
        <taxon>Hypocreales</taxon>
        <taxon>Nectriaceae</taxon>
        <taxon>Fusarium</taxon>
        <taxon>Fusarium fujikuroi species complex</taxon>
    </lineage>
</organism>
<keyword evidence="1" id="KW-0378">Hydrolase</keyword>
<evidence type="ECO:0000259" key="3">
    <source>
        <dbReference type="Pfam" id="PF24764"/>
    </source>
</evidence>
<comment type="caution">
    <text evidence="4">The sequence shown here is derived from an EMBL/GenBank/DDBJ whole genome shotgun (WGS) entry which is preliminary data.</text>
</comment>
<dbReference type="InterPro" id="IPR029058">
    <property type="entry name" value="AB_hydrolase_fold"/>
</dbReference>
<keyword evidence="5" id="KW-1185">Reference proteome</keyword>
<dbReference type="SUPFAM" id="SSF53474">
    <property type="entry name" value="alpha/beta-Hydrolases"/>
    <property type="match status" value="1"/>
</dbReference>
<dbReference type="EMBL" id="JAAOAN010000465">
    <property type="protein sequence ID" value="KAF5706005.1"/>
    <property type="molecule type" value="Genomic_DNA"/>
</dbReference>
<dbReference type="Proteomes" id="UP000544331">
    <property type="component" value="Unassembled WGS sequence"/>
</dbReference>
<dbReference type="InterPro" id="IPR058913">
    <property type="entry name" value="Integrase_dom_put"/>
</dbReference>
<accession>A0A8H6D7A6</accession>
<feature type="domain" description="Alpha/beta hydrolase fold-3" evidence="2">
    <location>
        <begin position="95"/>
        <end position="305"/>
    </location>
</feature>
<dbReference type="PANTHER" id="PTHR48081:SF8">
    <property type="entry name" value="ALPHA_BETA HYDROLASE FOLD-3 DOMAIN-CONTAINING PROTEIN-RELATED"/>
    <property type="match status" value="1"/>
</dbReference>
<protein>
    <submittedName>
        <fullName evidence="4">Integrase core domain-containing protein</fullName>
    </submittedName>
</protein>
<sequence>MVSSITIAVKDTETQVLEKRAALCDMLEANTSKGIEVFRDVSAREYREMRQNGTNGFNKPPEISEAENMFIQRRDGTDMELRIIKPTTGSSRGSLLHFHAGGLVYGTARGQDNYLQALANALGLTAVSVEYRLAPEHPFPASQHDATDAALFALSAAGEGKLGGPLRLFAGESSGAYLAVWTAISLRDDHGVDVKASLAGLLCSYGIYDISYTPSLLCHKRNIIVGRESMFRLVDAAFPPEQVVNRKDASVSPLYADLKDLPPALFLCGTEDAVIDDSVFLGSRWSLAGNKAEVKLVPKGFHAFSLIPTETGLADHKEGLKRIRLHPDRRWMRRINSDEERLALLEKTEQVIIEMTQRSNAISGYGKSLLQPYLRQQKQLWVPRDPLFAMYKIMFPNEVEIRKRMFRRKKGQFLVPGPNYQWCIDGHDKLKAYGFEIYAAIDAYSRNIIWFYVGHSATTALSVLKQYLTACDAYGFRPWYLQ</sequence>
<evidence type="ECO:0000259" key="2">
    <source>
        <dbReference type="Pfam" id="PF07859"/>
    </source>
</evidence>
<dbReference type="GO" id="GO:0016787">
    <property type="term" value="F:hydrolase activity"/>
    <property type="evidence" value="ECO:0007669"/>
    <property type="project" value="UniProtKB-KW"/>
</dbReference>